<feature type="compositionally biased region" description="Basic and acidic residues" evidence="2">
    <location>
        <begin position="118"/>
        <end position="138"/>
    </location>
</feature>
<dbReference type="VEuPathDB" id="CryptoDB:GNI_155620"/>
<feature type="coiled-coil region" evidence="1">
    <location>
        <begin position="406"/>
        <end position="433"/>
    </location>
</feature>
<proteinExistence type="predicted"/>
<feature type="coiled-coil region" evidence="1">
    <location>
        <begin position="328"/>
        <end position="355"/>
    </location>
</feature>
<evidence type="ECO:0000256" key="1">
    <source>
        <dbReference type="SAM" id="Coils"/>
    </source>
</evidence>
<dbReference type="Proteomes" id="UP000019763">
    <property type="component" value="Unassembled WGS sequence"/>
</dbReference>
<dbReference type="AlphaFoldDB" id="A0A023AZ46"/>
<sequence>MSVTARSLDCVSYGEPSSSVEPSSVEPSSVLHTNSCCEDRGTDDRYGFGQTSGCVVNSAAALRQSSSRCCSPAAAAADRDCAAAAMLCGSAALGVLAARKVSKAQCYRAAKCQGDPSHGTRDNDRETNNEGNKEKEGNKEGKLCNRKAARCQHFGLCDTAGVPCCGGGVCVGRVCEVGGCGGGDCEAGGCETGRSQCRRHLSGDVSQDVGKDGSFDTCSCGKDSRKNTGEPTCERESGWERDPHACCLPLFQRPSAPANLQREEPSGCLAKGGSHTRVRLHSRIHPRTIDQAAEEIISLARQLGEDSRRFQVPPPAENYCDRTTLNLREILSEEVKRLESKLERAECLEKEVERGLQGDRSLLERVEETLVLLAREESRLEWKEEEIKRRREVVETIYATRGKECVKRLRQEATRLRAIVDELEQRALEEEQQTHTCSPDLTGIHAAIDSERELVARTLTRLKDEKGKQVIRARELRTQIFDDRRKLDLMLEKHIHLVQEINRLKSRYR</sequence>
<accession>A0A023AZ46</accession>
<dbReference type="RefSeq" id="XP_011132891.1">
    <property type="nucleotide sequence ID" value="XM_011134589.1"/>
</dbReference>
<organism evidence="3 4">
    <name type="scientific">Gregarina niphandrodes</name>
    <name type="common">Septate eugregarine</name>
    <dbReference type="NCBI Taxonomy" id="110365"/>
    <lineage>
        <taxon>Eukaryota</taxon>
        <taxon>Sar</taxon>
        <taxon>Alveolata</taxon>
        <taxon>Apicomplexa</taxon>
        <taxon>Conoidasida</taxon>
        <taxon>Gregarinasina</taxon>
        <taxon>Eugregarinorida</taxon>
        <taxon>Gregarinidae</taxon>
        <taxon>Gregarina</taxon>
    </lineage>
</organism>
<evidence type="ECO:0000313" key="3">
    <source>
        <dbReference type="EMBL" id="EZG43920.1"/>
    </source>
</evidence>
<gene>
    <name evidence="3" type="ORF">GNI_155620</name>
</gene>
<evidence type="ECO:0000313" key="4">
    <source>
        <dbReference type="Proteomes" id="UP000019763"/>
    </source>
</evidence>
<comment type="caution">
    <text evidence="3">The sequence shown here is derived from an EMBL/GenBank/DDBJ whole genome shotgun (WGS) entry which is preliminary data.</text>
</comment>
<name>A0A023AZ46_GRENI</name>
<dbReference type="GeneID" id="22915384"/>
<dbReference type="EMBL" id="AFNH02001162">
    <property type="protein sequence ID" value="EZG43920.1"/>
    <property type="molecule type" value="Genomic_DNA"/>
</dbReference>
<feature type="region of interest" description="Disordered" evidence="2">
    <location>
        <begin position="112"/>
        <end position="138"/>
    </location>
</feature>
<protein>
    <submittedName>
        <fullName evidence="3">Uncharacterized protein</fullName>
    </submittedName>
</protein>
<evidence type="ECO:0000256" key="2">
    <source>
        <dbReference type="SAM" id="MobiDB-lite"/>
    </source>
</evidence>
<keyword evidence="1" id="KW-0175">Coiled coil</keyword>
<reference evidence="3" key="1">
    <citation type="submission" date="2013-12" db="EMBL/GenBank/DDBJ databases">
        <authorList>
            <person name="Omoto C.K."/>
            <person name="Sibley D."/>
            <person name="Venepally P."/>
            <person name="Hadjithomas M."/>
            <person name="Karamycheva S."/>
            <person name="Brunk B."/>
            <person name="Roos D."/>
            <person name="Caler E."/>
            <person name="Lorenzi H."/>
        </authorList>
    </citation>
    <scope>NUCLEOTIDE SEQUENCE</scope>
</reference>
<keyword evidence="4" id="KW-1185">Reference proteome</keyword>